<reference evidence="8" key="3">
    <citation type="submission" date="2025-09" db="UniProtKB">
        <authorList>
            <consortium name="Ensembl"/>
        </authorList>
    </citation>
    <scope>IDENTIFICATION</scope>
</reference>
<name>A0A8C5FZX4_GOUWI</name>
<dbReference type="GO" id="GO:0061630">
    <property type="term" value="F:ubiquitin protein ligase activity"/>
    <property type="evidence" value="ECO:0007669"/>
    <property type="project" value="UniProtKB-EC"/>
</dbReference>
<protein>
    <recommendedName>
        <fullName evidence="2">RING-type E3 ubiquitin transferase</fullName>
        <ecNumber evidence="2">2.3.2.27</ecNumber>
    </recommendedName>
</protein>
<keyword evidence="9" id="KW-1185">Reference proteome</keyword>
<evidence type="ECO:0000256" key="2">
    <source>
        <dbReference type="ARBA" id="ARBA00012483"/>
    </source>
</evidence>
<dbReference type="Proteomes" id="UP000694680">
    <property type="component" value="Chromosome 16"/>
</dbReference>
<organism evidence="8 9">
    <name type="scientific">Gouania willdenowi</name>
    <name type="common">Blunt-snouted clingfish</name>
    <name type="synonym">Lepadogaster willdenowi</name>
    <dbReference type="NCBI Taxonomy" id="441366"/>
    <lineage>
        <taxon>Eukaryota</taxon>
        <taxon>Metazoa</taxon>
        <taxon>Chordata</taxon>
        <taxon>Craniata</taxon>
        <taxon>Vertebrata</taxon>
        <taxon>Euteleostomi</taxon>
        <taxon>Actinopterygii</taxon>
        <taxon>Neopterygii</taxon>
        <taxon>Teleostei</taxon>
        <taxon>Neoteleostei</taxon>
        <taxon>Acanthomorphata</taxon>
        <taxon>Ovalentaria</taxon>
        <taxon>Blenniimorphae</taxon>
        <taxon>Blenniiformes</taxon>
        <taxon>Gobiesocoidei</taxon>
        <taxon>Gobiesocidae</taxon>
        <taxon>Gobiesocinae</taxon>
        <taxon>Gouania</taxon>
    </lineage>
</organism>
<reference evidence="8" key="2">
    <citation type="submission" date="2025-08" db="UniProtKB">
        <authorList>
            <consortium name="Ensembl"/>
        </authorList>
    </citation>
    <scope>IDENTIFICATION</scope>
</reference>
<dbReference type="EC" id="2.3.2.27" evidence="2"/>
<feature type="compositionally biased region" description="Basic and acidic residues" evidence="6">
    <location>
        <begin position="306"/>
        <end position="316"/>
    </location>
</feature>
<feature type="compositionally biased region" description="Basic and acidic residues" evidence="6">
    <location>
        <begin position="721"/>
        <end position="730"/>
    </location>
</feature>
<feature type="domain" description="Topors PWI-like" evidence="7">
    <location>
        <begin position="72"/>
        <end position="147"/>
    </location>
</feature>
<dbReference type="AlphaFoldDB" id="A0A8C5FZX4"/>
<sequence length="814" mass="96739">MNEASTSRAQQPRDNIWHMMMRFGAMKGSTAGTASNNVTEQEMINFRRELYKRGLRVITVDVKFRQIAALYYKRNPTCCDRLIPWVKRELRALFGDCDTYLKTVQDMIMSHITRYDMDGVAIIDELRPILKAYTEHFLHEFINFAQSPFVMEDYDVYAIYNCMQSSTVHGSVRDSDSDSDSVEKETQENEVSEQKASPKSQTDVIQGERPTKESVFSDSDDCVIVGFVKPAAERNPELVQHSSVFEESATKDVPQEASPLSHLIRFSTLSPAASLRGDQRRTGASEGIETDLQQLLSKRQKNTLKSPDRNNKEWRLTSRNASGQRYQSKDREQRPWMRSKSREHWPSSKSPPIPCGYVSNNLVERSHYYPSGQAYTKFSDNYRRMGRDHAYQSYRHYNQDRNVSEMPCAERESYYYSRKSSDRHAHYRSRSRKSRRRDRSRSPLVRRRSHHDEPGERRKHKTSHLEEFPLHKEGDSATKQLIRFSTLNNNSVERSHYYPSGQAYTKFSDNYRRMGRDHAYQSNRHYDQDRNVSEMPCAERESNYYSRKSSDRHARYRSRSRESHRRDRSRSPLVRRRSHHDEPGERRKHKTSHLEEFPLHKEGDSATKQLIRFSTLNNNSVERNHYYPSGQAYTKFSDNYRRMGRDHAYQSNRHYNQDRNVSEMPCAERESYYYSRKSSDRHARYRSRSRESHRRDRSRSPLVRRRSHHDEPGERRKHKTSHLEEFPLHEEGDSATKQLIRFSTLNNNSVERNHYYPSGQAYTKFSDNYRRMGRDHAYQSYRHYNQDRNVSEMLCAERESYYPFHFRSRSWESR</sequence>
<evidence type="ECO:0000259" key="7">
    <source>
        <dbReference type="Pfam" id="PF26084"/>
    </source>
</evidence>
<reference evidence="8" key="1">
    <citation type="submission" date="2020-06" db="EMBL/GenBank/DDBJ databases">
        <authorList>
            <consortium name="Wellcome Sanger Institute Data Sharing"/>
        </authorList>
    </citation>
    <scope>NUCLEOTIDE SEQUENCE [LARGE SCALE GENOMIC DNA]</scope>
</reference>
<feature type="compositionally biased region" description="Basic and acidic residues" evidence="6">
    <location>
        <begin position="592"/>
        <end position="603"/>
    </location>
</feature>
<feature type="compositionally biased region" description="Polar residues" evidence="6">
    <location>
        <begin position="317"/>
        <end position="326"/>
    </location>
</feature>
<dbReference type="RefSeq" id="XP_028327027.1">
    <property type="nucleotide sequence ID" value="XM_028471226.1"/>
</dbReference>
<feature type="region of interest" description="Disordered" evidence="6">
    <location>
        <begin position="673"/>
        <end position="730"/>
    </location>
</feature>
<feature type="region of interest" description="Disordered" evidence="6">
    <location>
        <begin position="416"/>
        <end position="474"/>
    </location>
</feature>
<dbReference type="OrthoDB" id="365379at2759"/>
<evidence type="ECO:0000313" key="8">
    <source>
        <dbReference type="Ensembl" id="ENSGWIP00000003991.1"/>
    </source>
</evidence>
<evidence type="ECO:0000313" key="9">
    <source>
        <dbReference type="Proteomes" id="UP000694680"/>
    </source>
</evidence>
<dbReference type="RefSeq" id="XP_028327029.1">
    <property type="nucleotide sequence ID" value="XM_028471228.1"/>
</dbReference>
<feature type="region of interest" description="Disordered" evidence="6">
    <location>
        <begin position="520"/>
        <end position="603"/>
    </location>
</feature>
<proteinExistence type="predicted"/>
<feature type="compositionally biased region" description="Basic residues" evidence="6">
    <location>
        <begin position="695"/>
        <end position="707"/>
    </location>
</feature>
<evidence type="ECO:0000256" key="5">
    <source>
        <dbReference type="ARBA" id="ARBA00023163"/>
    </source>
</evidence>
<accession>A0A8C5FZX4</accession>
<feature type="region of interest" description="Disordered" evidence="6">
    <location>
        <begin position="168"/>
        <end position="215"/>
    </location>
</feature>
<keyword evidence="3" id="KW-0808">Transferase</keyword>
<dbReference type="PANTHER" id="PTHR46077:SF1">
    <property type="entry name" value="TOP1 BINDING ARGININE_SERINE RICH PROTEIN, E3 UBIQUITIN LIGASE"/>
    <property type="match status" value="1"/>
</dbReference>
<dbReference type="GeneID" id="114478264"/>
<feature type="compositionally biased region" description="Basic and acidic residues" evidence="6">
    <location>
        <begin position="463"/>
        <end position="474"/>
    </location>
</feature>
<dbReference type="Pfam" id="PF26084">
    <property type="entry name" value="PWI_Topors"/>
    <property type="match status" value="1"/>
</dbReference>
<feature type="compositionally biased region" description="Basic and acidic residues" evidence="6">
    <location>
        <begin position="171"/>
        <end position="187"/>
    </location>
</feature>
<evidence type="ECO:0000256" key="4">
    <source>
        <dbReference type="ARBA" id="ARBA00023015"/>
    </source>
</evidence>
<feature type="compositionally biased region" description="Polar residues" evidence="6">
    <location>
        <begin position="194"/>
        <end position="204"/>
    </location>
</feature>
<feature type="compositionally biased region" description="Basic residues" evidence="6">
    <location>
        <begin position="425"/>
        <end position="449"/>
    </location>
</feature>
<dbReference type="RefSeq" id="XP_028327028.1">
    <property type="nucleotide sequence ID" value="XM_028471227.1"/>
</dbReference>
<feature type="compositionally biased region" description="Basic and acidic residues" evidence="6">
    <location>
        <begin position="520"/>
        <end position="565"/>
    </location>
</feature>
<feature type="compositionally biased region" description="Basic and acidic residues" evidence="6">
    <location>
        <begin position="673"/>
        <end position="694"/>
    </location>
</feature>
<dbReference type="GO" id="GO:0006513">
    <property type="term" value="P:protein monoubiquitination"/>
    <property type="evidence" value="ECO:0007669"/>
    <property type="project" value="TreeGrafter"/>
</dbReference>
<gene>
    <name evidence="8" type="primary">LOC114478264</name>
</gene>
<comment type="catalytic activity">
    <reaction evidence="1">
        <text>S-ubiquitinyl-[E2 ubiquitin-conjugating enzyme]-L-cysteine + [acceptor protein]-L-lysine = [E2 ubiquitin-conjugating enzyme]-L-cysteine + N(6)-ubiquitinyl-[acceptor protein]-L-lysine.</text>
        <dbReference type="EC" id="2.3.2.27"/>
    </reaction>
</comment>
<keyword evidence="4" id="KW-0805">Transcription regulation</keyword>
<evidence type="ECO:0000256" key="3">
    <source>
        <dbReference type="ARBA" id="ARBA00022679"/>
    </source>
</evidence>
<evidence type="ECO:0000256" key="1">
    <source>
        <dbReference type="ARBA" id="ARBA00000900"/>
    </source>
</evidence>
<feature type="region of interest" description="Disordered" evidence="6">
    <location>
        <begin position="297"/>
        <end position="354"/>
    </location>
</feature>
<feature type="compositionally biased region" description="Basic and acidic residues" evidence="6">
    <location>
        <begin position="327"/>
        <end position="346"/>
    </location>
</feature>
<dbReference type="GO" id="GO:0000209">
    <property type="term" value="P:protein polyubiquitination"/>
    <property type="evidence" value="ECO:0007669"/>
    <property type="project" value="TreeGrafter"/>
</dbReference>
<evidence type="ECO:0000256" key="6">
    <source>
        <dbReference type="SAM" id="MobiDB-lite"/>
    </source>
</evidence>
<keyword evidence="5" id="KW-0804">Transcription</keyword>
<feature type="compositionally biased region" description="Basic residues" evidence="6">
    <location>
        <begin position="566"/>
        <end position="578"/>
    </location>
</feature>
<dbReference type="InterPro" id="IPR058745">
    <property type="entry name" value="PWI_Topors"/>
</dbReference>
<dbReference type="Ensembl" id="ENSGWIT00000004290.1">
    <property type="protein sequence ID" value="ENSGWIP00000003991.1"/>
    <property type="gene ID" value="ENSGWIG00000002141.1"/>
</dbReference>
<dbReference type="PANTHER" id="PTHR46077">
    <property type="entry name" value="E3 UBIQUITIN-PROTEIN LIGASE TOPORS"/>
    <property type="match status" value="1"/>
</dbReference>